<evidence type="ECO:0000256" key="1">
    <source>
        <dbReference type="SAM" id="MobiDB-lite"/>
    </source>
</evidence>
<evidence type="ECO:0000259" key="3">
    <source>
        <dbReference type="Pfam" id="PF13360"/>
    </source>
</evidence>
<organism evidence="4 5">
    <name type="scientific">Uabimicrobium amorphum</name>
    <dbReference type="NCBI Taxonomy" id="2596890"/>
    <lineage>
        <taxon>Bacteria</taxon>
        <taxon>Pseudomonadati</taxon>
        <taxon>Planctomycetota</taxon>
        <taxon>Candidatus Uabimicrobiia</taxon>
        <taxon>Candidatus Uabimicrobiales</taxon>
        <taxon>Candidatus Uabimicrobiaceae</taxon>
        <taxon>Candidatus Uabimicrobium</taxon>
    </lineage>
</organism>
<dbReference type="KEGG" id="uam:UABAM_02490"/>
<reference evidence="4 5" key="1">
    <citation type="submission" date="2019-08" db="EMBL/GenBank/DDBJ databases">
        <title>Complete genome sequence of Candidatus Uab amorphum.</title>
        <authorList>
            <person name="Shiratori T."/>
            <person name="Suzuki S."/>
            <person name="Kakizawa Y."/>
            <person name="Ishida K."/>
        </authorList>
    </citation>
    <scope>NUCLEOTIDE SEQUENCE [LARGE SCALE GENOMIC DNA]</scope>
    <source>
        <strain evidence="4 5">SRT547</strain>
    </source>
</reference>
<keyword evidence="4" id="KW-0808">Transferase</keyword>
<keyword evidence="5" id="KW-1185">Reference proteome</keyword>
<dbReference type="Proteomes" id="UP000326354">
    <property type="component" value="Chromosome"/>
</dbReference>
<dbReference type="InterPro" id="IPR015943">
    <property type="entry name" value="WD40/YVTN_repeat-like_dom_sf"/>
</dbReference>
<feature type="domain" description="Pyrrolo-quinoline quinone repeat" evidence="3">
    <location>
        <begin position="167"/>
        <end position="232"/>
    </location>
</feature>
<dbReference type="AlphaFoldDB" id="A0A5S9ILW6"/>
<dbReference type="InterPro" id="IPR018391">
    <property type="entry name" value="PQQ_b-propeller_rpt"/>
</dbReference>
<proteinExistence type="predicted"/>
<evidence type="ECO:0000313" key="5">
    <source>
        <dbReference type="Proteomes" id="UP000326354"/>
    </source>
</evidence>
<feature type="region of interest" description="Disordered" evidence="1">
    <location>
        <begin position="33"/>
        <end position="56"/>
    </location>
</feature>
<dbReference type="OrthoDB" id="273000at2"/>
<keyword evidence="2" id="KW-0732">Signal</keyword>
<dbReference type="SMART" id="SM00564">
    <property type="entry name" value="PQQ"/>
    <property type="match status" value="6"/>
</dbReference>
<dbReference type="EMBL" id="AP019860">
    <property type="protein sequence ID" value="BBM84134.1"/>
    <property type="molecule type" value="Genomic_DNA"/>
</dbReference>
<protein>
    <submittedName>
        <fullName evidence="4">Protein kinase</fullName>
    </submittedName>
</protein>
<feature type="domain" description="Pyrrolo-quinoline quinone repeat" evidence="3">
    <location>
        <begin position="254"/>
        <end position="368"/>
    </location>
</feature>
<accession>A0A5S9ILW6</accession>
<feature type="chain" id="PRO_5024804752" evidence="2">
    <location>
        <begin position="25"/>
        <end position="401"/>
    </location>
</feature>
<dbReference type="InterPro" id="IPR002372">
    <property type="entry name" value="PQQ_rpt_dom"/>
</dbReference>
<evidence type="ECO:0000313" key="4">
    <source>
        <dbReference type="EMBL" id="BBM84134.1"/>
    </source>
</evidence>
<feature type="signal peptide" evidence="2">
    <location>
        <begin position="1"/>
        <end position="24"/>
    </location>
</feature>
<dbReference type="Gene3D" id="2.40.10.480">
    <property type="match status" value="1"/>
</dbReference>
<dbReference type="GO" id="GO:0016301">
    <property type="term" value="F:kinase activity"/>
    <property type="evidence" value="ECO:0007669"/>
    <property type="project" value="UniProtKB-KW"/>
</dbReference>
<sequence length="401" mass="45813">MACIMRCLLYLILVFSLISCTCKKYDKPQNKIQKTEKKSQEIKTSASKKVKNETRVPRSKKLKDHVQVTPLITRWHHQIDGEKIVNLYLRDEILVAVTESSYLYAFNRKTGEPLWVYKVGHKLDYAPTKYKDKLFVLSMGHLHVISTITGGQLLKRELTFVPCSSVCATDRYVFVAGWDRFVYAIDPSTARHDWRFRLDDHVWSTPVEVEGSLYFATMDNRVYSISSQTGDRISEWGEDSIFHTFGSNKAHLTATDDPPTLFVGSRDYNLYAINRITGIVDWKFESGGEINEQPLSIGNAVYCISQREAGKSSIMHALDVESGNLKWEITNGKSIYFQGKYHVWIMKYGKSLIGVNPKTGKATDEFSLEMFDHFTSNTNDDLGFVGYMATDDGYIFAVEEK</sequence>
<evidence type="ECO:0000256" key="2">
    <source>
        <dbReference type="SAM" id="SignalP"/>
    </source>
</evidence>
<dbReference type="SUPFAM" id="SSF50998">
    <property type="entry name" value="Quinoprotein alcohol dehydrogenase-like"/>
    <property type="match status" value="2"/>
</dbReference>
<dbReference type="PANTHER" id="PTHR34512">
    <property type="entry name" value="CELL SURFACE PROTEIN"/>
    <property type="match status" value="1"/>
</dbReference>
<dbReference type="Pfam" id="PF13360">
    <property type="entry name" value="PQQ_2"/>
    <property type="match status" value="2"/>
</dbReference>
<gene>
    <name evidence="4" type="ORF">UABAM_02490</name>
</gene>
<name>A0A5S9ILW6_UABAM</name>
<dbReference type="InterPro" id="IPR011047">
    <property type="entry name" value="Quinoprotein_ADH-like_sf"/>
</dbReference>
<dbReference type="PROSITE" id="PS51257">
    <property type="entry name" value="PROKAR_LIPOPROTEIN"/>
    <property type="match status" value="1"/>
</dbReference>
<dbReference type="PANTHER" id="PTHR34512:SF30">
    <property type="entry name" value="OUTER MEMBRANE PROTEIN ASSEMBLY FACTOR BAMB"/>
    <property type="match status" value="1"/>
</dbReference>
<keyword evidence="4" id="KW-0418">Kinase</keyword>
<dbReference type="Gene3D" id="2.130.10.10">
    <property type="entry name" value="YVTN repeat-like/Quinoprotein amine dehydrogenase"/>
    <property type="match status" value="2"/>
</dbReference>